<organism evidence="2 3">
    <name type="scientific">Labeo rohita</name>
    <name type="common">Indian major carp</name>
    <name type="synonym">Cyprinus rohita</name>
    <dbReference type="NCBI Taxonomy" id="84645"/>
    <lineage>
        <taxon>Eukaryota</taxon>
        <taxon>Metazoa</taxon>
        <taxon>Chordata</taxon>
        <taxon>Craniata</taxon>
        <taxon>Vertebrata</taxon>
        <taxon>Euteleostomi</taxon>
        <taxon>Actinopterygii</taxon>
        <taxon>Neopterygii</taxon>
        <taxon>Teleostei</taxon>
        <taxon>Ostariophysi</taxon>
        <taxon>Cypriniformes</taxon>
        <taxon>Cyprinidae</taxon>
        <taxon>Labeoninae</taxon>
        <taxon>Labeonini</taxon>
        <taxon>Labeo</taxon>
    </lineage>
</organism>
<feature type="compositionally biased region" description="Basic and acidic residues" evidence="1">
    <location>
        <begin position="502"/>
        <end position="511"/>
    </location>
</feature>
<proteinExistence type="predicted"/>
<keyword evidence="3" id="KW-1185">Reference proteome</keyword>
<dbReference type="InterPro" id="IPR042622">
    <property type="entry name" value="Znf106"/>
</dbReference>
<evidence type="ECO:0000256" key="1">
    <source>
        <dbReference type="SAM" id="MobiDB-lite"/>
    </source>
</evidence>
<name>A0ABQ8LMS8_LABRO</name>
<feature type="compositionally biased region" description="Basic and acidic residues" evidence="1">
    <location>
        <begin position="470"/>
        <end position="489"/>
    </location>
</feature>
<evidence type="ECO:0000313" key="2">
    <source>
        <dbReference type="EMBL" id="KAI2651968.1"/>
    </source>
</evidence>
<dbReference type="InterPro" id="IPR036236">
    <property type="entry name" value="Znf_C2H2_sf"/>
</dbReference>
<dbReference type="PANTHER" id="PTHR14435:SF2">
    <property type="entry name" value="ZINC FINGER PROTEIN 106"/>
    <property type="match status" value="1"/>
</dbReference>
<dbReference type="EMBL" id="JACTAM010000020">
    <property type="protein sequence ID" value="KAI2651968.1"/>
    <property type="molecule type" value="Genomic_DNA"/>
</dbReference>
<gene>
    <name evidence="2" type="ORF">H4Q32_014775</name>
</gene>
<dbReference type="Proteomes" id="UP000830375">
    <property type="component" value="Unassembled WGS sequence"/>
</dbReference>
<feature type="region of interest" description="Disordered" evidence="1">
    <location>
        <begin position="462"/>
        <end position="516"/>
    </location>
</feature>
<evidence type="ECO:0000313" key="3">
    <source>
        <dbReference type="Proteomes" id="UP000830375"/>
    </source>
</evidence>
<comment type="caution">
    <text evidence="2">The sequence shown here is derived from an EMBL/GenBank/DDBJ whole genome shotgun (WGS) entry which is preliminary data.</text>
</comment>
<dbReference type="PANTHER" id="PTHR14435">
    <property type="entry name" value="ZINC FINGER PROTEIN 106"/>
    <property type="match status" value="1"/>
</dbReference>
<dbReference type="SUPFAM" id="SSF57667">
    <property type="entry name" value="beta-beta-alpha zinc fingers"/>
    <property type="match status" value="1"/>
</dbReference>
<reference evidence="2 3" key="1">
    <citation type="submission" date="2022-01" db="EMBL/GenBank/DDBJ databases">
        <title>A high-quality chromosome-level genome assembly of rohu carp, Labeo rohita.</title>
        <authorList>
            <person name="Arick M.A. II"/>
            <person name="Hsu C.-Y."/>
            <person name="Magbanua Z."/>
            <person name="Pechanova O."/>
            <person name="Grover C."/>
            <person name="Miller E."/>
            <person name="Thrash A."/>
            <person name="Ezzel L."/>
            <person name="Alam S."/>
            <person name="Benzie J."/>
            <person name="Hamilton M."/>
            <person name="Karsi A."/>
            <person name="Lawrence M.L."/>
            <person name="Peterson D.G."/>
        </authorList>
    </citation>
    <scope>NUCLEOTIDE SEQUENCE [LARGE SCALE GENOMIC DNA]</scope>
    <source>
        <strain evidence="3">BAU-BD-2019</strain>
        <tissue evidence="2">Blood</tissue>
    </source>
</reference>
<protein>
    <submittedName>
        <fullName evidence="2">Zinc finger protein 106</fullName>
    </submittedName>
</protein>
<sequence>MHMHSYFHHEAIEKIKGSVQLHQCWACSVTVMGLEQYKEHITTRKHQQNLIKLRGKRQKKLPLQVDYNIDLNDNELKVLCDLRKLEKKEHTNLYKCIICRHRFSEPKHIDTRYHKIKLLELANNRQLGKITVDYSMELEELIDHCAQSVKKIWTNVQSAHIVSLKWSAILCFGTLEWDKHMHGIVHHQAIEQLKGRFRSHIGTEDHKRKLQKLVNNRKLGKNTMDYSVEFNELKDLCAQREQERFMKKKKKMKKWAEEHRRKTTRFLQIESTAENEQCTAPFMANDQLPPSCHFSSFEKNPNDHPPTIEDNQNLPTQREDGIVDMDRSNEPLMKRRCLERPSENIPQEMSAHGTHPKPDGKGTEVCANDMTPETVDGTAAEPLCAPGLVQSRMEASMPNSTAARGVCLTGNEAVILNLPLQKHTCSKNSTLKVNRAALQSEQGMTSQTSENDLEIIENVRPNTVRVQKNKSNESDTEQRETSLEHHDNFEAISSNVQKTKNKVQDVSRDLSPEMNKISRKRKVNTLISLSLKEEELTSSLENVGEQLFQAYSTLQSAYSEVQRLLAVKQEVTSEMASLRAKRIEILQDMKNPDDQQEVLNGS</sequence>
<feature type="region of interest" description="Disordered" evidence="1">
    <location>
        <begin position="293"/>
        <end position="314"/>
    </location>
</feature>
<accession>A0ABQ8LMS8</accession>
<feature type="region of interest" description="Disordered" evidence="1">
    <location>
        <begin position="340"/>
        <end position="360"/>
    </location>
</feature>